<dbReference type="STRING" id="76021.BS329_03375"/>
<dbReference type="OrthoDB" id="3638103at2"/>
<evidence type="ECO:0000313" key="3">
    <source>
        <dbReference type="Proteomes" id="UP000187486"/>
    </source>
</evidence>
<evidence type="ECO:0000313" key="2">
    <source>
        <dbReference type="EMBL" id="OLZ56671.1"/>
    </source>
</evidence>
<feature type="transmembrane region" description="Helical" evidence="1">
    <location>
        <begin position="38"/>
        <end position="57"/>
    </location>
</feature>
<name>A0A1R0L2M1_9PSEU</name>
<evidence type="ECO:0000256" key="1">
    <source>
        <dbReference type="SAM" id="Phobius"/>
    </source>
</evidence>
<reference evidence="2 3" key="1">
    <citation type="submission" date="2016-01" db="EMBL/GenBank/DDBJ databases">
        <title>Amycolatopsis coloradensis genome sequencing and assembly.</title>
        <authorList>
            <person name="Mayilraj S."/>
        </authorList>
    </citation>
    <scope>NUCLEOTIDE SEQUENCE [LARGE SCALE GENOMIC DNA]</scope>
    <source>
        <strain evidence="2 3">DSM 44225</strain>
    </source>
</reference>
<dbReference type="Proteomes" id="UP000187486">
    <property type="component" value="Unassembled WGS sequence"/>
</dbReference>
<dbReference type="RefSeq" id="WP_076155556.1">
    <property type="nucleotide sequence ID" value="NZ_JBEZVB010000076.1"/>
</dbReference>
<accession>A0A1R0L2M1</accession>
<keyword evidence="1" id="KW-0812">Transmembrane</keyword>
<protein>
    <submittedName>
        <fullName evidence="2">Uncharacterized protein</fullName>
    </submittedName>
</protein>
<sequence length="258" mass="27400">MDELENRLRGIKLAEPPLGFDPDEIAVTAVKRARSRRAIALTGAATLAVIVAAVVVVTPGERTAEVAPAAPPSRAEQKARDLRHLKDVLPGILVGAKDISVRDFVQVNDWDLMTSEVKYTDAAGITRKITLTISGPVTTKEDYVREGRCDPEHMADGIGPDRKPMRCVELVTPAGIPVVISETTPKNPDQVGEPIVTGQGVSIGKVVGRHAIAWQPDGGSVNVGDLGDVGNFGSTDSGPSLTDEQLVKLVTDPAFTFR</sequence>
<organism evidence="2 3">
    <name type="scientific">Amycolatopsis coloradensis</name>
    <dbReference type="NCBI Taxonomy" id="76021"/>
    <lineage>
        <taxon>Bacteria</taxon>
        <taxon>Bacillati</taxon>
        <taxon>Actinomycetota</taxon>
        <taxon>Actinomycetes</taxon>
        <taxon>Pseudonocardiales</taxon>
        <taxon>Pseudonocardiaceae</taxon>
        <taxon>Amycolatopsis</taxon>
    </lineage>
</organism>
<dbReference type="EMBL" id="MQUQ01000002">
    <property type="protein sequence ID" value="OLZ56671.1"/>
    <property type="molecule type" value="Genomic_DNA"/>
</dbReference>
<comment type="caution">
    <text evidence="2">The sequence shown here is derived from an EMBL/GenBank/DDBJ whole genome shotgun (WGS) entry which is preliminary data.</text>
</comment>
<dbReference type="AlphaFoldDB" id="A0A1R0L2M1"/>
<proteinExistence type="predicted"/>
<keyword evidence="1" id="KW-0472">Membrane</keyword>
<keyword evidence="1" id="KW-1133">Transmembrane helix</keyword>
<keyword evidence="3" id="KW-1185">Reference proteome</keyword>
<gene>
    <name evidence="2" type="ORF">BS329_03375</name>
</gene>